<feature type="domain" description="K-box" evidence="8">
    <location>
        <begin position="86"/>
        <end position="176"/>
    </location>
</feature>
<feature type="domain" description="MADS-box" evidence="7">
    <location>
        <begin position="1"/>
        <end position="61"/>
    </location>
</feature>
<evidence type="ECO:0000259" key="8">
    <source>
        <dbReference type="PROSITE" id="PS51297"/>
    </source>
</evidence>
<protein>
    <recommendedName>
        <fullName evidence="11">MADS-box protein</fullName>
    </recommendedName>
</protein>
<dbReference type="Gene3D" id="3.40.1810.10">
    <property type="entry name" value="Transcription factor, MADS-box"/>
    <property type="match status" value="1"/>
</dbReference>
<keyword evidence="4" id="KW-0804">Transcription</keyword>
<dbReference type="SUPFAM" id="SSF55455">
    <property type="entry name" value="SRF-like"/>
    <property type="match status" value="1"/>
</dbReference>
<dbReference type="SMR" id="A0A445BAP6"/>
<evidence type="ECO:0000256" key="4">
    <source>
        <dbReference type="ARBA" id="ARBA00023163"/>
    </source>
</evidence>
<comment type="subcellular location">
    <subcellularLocation>
        <location evidence="1">Nucleus</location>
    </subcellularLocation>
</comment>
<keyword evidence="2" id="KW-0805">Transcription regulation</keyword>
<evidence type="ECO:0000256" key="6">
    <source>
        <dbReference type="SAM" id="MobiDB-lite"/>
    </source>
</evidence>
<dbReference type="Proteomes" id="UP000289738">
    <property type="component" value="Chromosome A10"/>
</dbReference>
<dbReference type="Pfam" id="PF00319">
    <property type="entry name" value="SRF-TF"/>
    <property type="match status" value="1"/>
</dbReference>
<accession>A0A445BAP6</accession>
<sequence length="206" mass="23889">MSKQKMEIKKIEKNASRQATFSKRKRGIFKKAKELSTLCDADLALIVFSPSGKLFDFASSSVQEVTERYHMQTSIYRSQDQQSHEFQLEKDTYYLKCKELTDKTIGLRHLNGEELQGLKIHELQKLERVLEKGLARVSKEKDQRNLKDIIEMKKRGLQMVQDNHRLKKMRSQANSQGQSSKSNSVEESDNRDHDAPNLNLGLPMFE</sequence>
<dbReference type="AlphaFoldDB" id="A0A445BAP6"/>
<dbReference type="InterPro" id="IPR002487">
    <property type="entry name" value="TF_Kbox"/>
</dbReference>
<evidence type="ECO:0000313" key="9">
    <source>
        <dbReference type="EMBL" id="RYR35737.1"/>
    </source>
</evidence>
<keyword evidence="3" id="KW-0238">DNA-binding</keyword>
<dbReference type="CDD" id="cd00265">
    <property type="entry name" value="MADS_MEF2_like"/>
    <property type="match status" value="1"/>
</dbReference>
<reference evidence="9 10" key="1">
    <citation type="submission" date="2019-01" db="EMBL/GenBank/DDBJ databases">
        <title>Sequencing of cultivated peanut Arachis hypogaea provides insights into genome evolution and oil improvement.</title>
        <authorList>
            <person name="Chen X."/>
        </authorList>
    </citation>
    <scope>NUCLEOTIDE SEQUENCE [LARGE SCALE GENOMIC DNA]</scope>
    <source>
        <strain evidence="10">cv. Fuhuasheng</strain>
        <tissue evidence="9">Leaves</tissue>
    </source>
</reference>
<dbReference type="InterPro" id="IPR002100">
    <property type="entry name" value="TF_MADSbox"/>
</dbReference>
<proteinExistence type="predicted"/>
<dbReference type="InterPro" id="IPR050142">
    <property type="entry name" value="MADS-box/MEF2_TF"/>
</dbReference>
<dbReference type="EMBL" id="SDMP01000010">
    <property type="protein sequence ID" value="RYR35737.1"/>
    <property type="molecule type" value="Genomic_DNA"/>
</dbReference>
<evidence type="ECO:0000256" key="3">
    <source>
        <dbReference type="ARBA" id="ARBA00023125"/>
    </source>
</evidence>
<dbReference type="STRING" id="3818.A0A445BAP6"/>
<dbReference type="OrthoDB" id="1429205at2759"/>
<comment type="caution">
    <text evidence="9">The sequence shown here is derived from an EMBL/GenBank/DDBJ whole genome shotgun (WGS) entry which is preliminary data.</text>
</comment>
<organism evidence="9 10">
    <name type="scientific">Arachis hypogaea</name>
    <name type="common">Peanut</name>
    <dbReference type="NCBI Taxonomy" id="3818"/>
    <lineage>
        <taxon>Eukaryota</taxon>
        <taxon>Viridiplantae</taxon>
        <taxon>Streptophyta</taxon>
        <taxon>Embryophyta</taxon>
        <taxon>Tracheophyta</taxon>
        <taxon>Spermatophyta</taxon>
        <taxon>Magnoliopsida</taxon>
        <taxon>eudicotyledons</taxon>
        <taxon>Gunneridae</taxon>
        <taxon>Pentapetalae</taxon>
        <taxon>rosids</taxon>
        <taxon>fabids</taxon>
        <taxon>Fabales</taxon>
        <taxon>Fabaceae</taxon>
        <taxon>Papilionoideae</taxon>
        <taxon>50 kb inversion clade</taxon>
        <taxon>dalbergioids sensu lato</taxon>
        <taxon>Dalbergieae</taxon>
        <taxon>Pterocarpus clade</taxon>
        <taxon>Arachis</taxon>
    </lineage>
</organism>
<dbReference type="InterPro" id="IPR036879">
    <property type="entry name" value="TF_MADSbox_sf"/>
</dbReference>
<evidence type="ECO:0000256" key="5">
    <source>
        <dbReference type="ARBA" id="ARBA00023242"/>
    </source>
</evidence>
<dbReference type="GO" id="GO:0000977">
    <property type="term" value="F:RNA polymerase II transcription regulatory region sequence-specific DNA binding"/>
    <property type="evidence" value="ECO:0007669"/>
    <property type="project" value="InterPro"/>
</dbReference>
<evidence type="ECO:0000313" key="10">
    <source>
        <dbReference type="Proteomes" id="UP000289738"/>
    </source>
</evidence>
<feature type="region of interest" description="Disordered" evidence="6">
    <location>
        <begin position="167"/>
        <end position="206"/>
    </location>
</feature>
<dbReference type="GO" id="GO:0005634">
    <property type="term" value="C:nucleus"/>
    <property type="evidence" value="ECO:0007669"/>
    <property type="project" value="UniProtKB-SubCell"/>
</dbReference>
<name>A0A445BAP6_ARAHY</name>
<dbReference type="Gramene" id="arahy.Tifrunner.gnm2.ann2.Ah10g056600.1">
    <property type="protein sequence ID" value="arahy.Tifrunner.gnm2.ann2.Ah10g056600.1-CDS"/>
    <property type="gene ID" value="arahy.Tifrunner.gnm2.ann2.Ah10g056600"/>
</dbReference>
<dbReference type="GO" id="GO:0003700">
    <property type="term" value="F:DNA-binding transcription factor activity"/>
    <property type="evidence" value="ECO:0007669"/>
    <property type="project" value="InterPro"/>
</dbReference>
<dbReference type="PROSITE" id="PS50066">
    <property type="entry name" value="MADS_BOX_2"/>
    <property type="match status" value="1"/>
</dbReference>
<gene>
    <name evidence="9" type="ORF">Ahy_A10g050857</name>
</gene>
<dbReference type="Pfam" id="PF01486">
    <property type="entry name" value="K-box"/>
    <property type="match status" value="1"/>
</dbReference>
<dbReference type="InterPro" id="IPR033896">
    <property type="entry name" value="MEF2-like_N"/>
</dbReference>
<keyword evidence="5" id="KW-0539">Nucleus</keyword>
<evidence type="ECO:0008006" key="11">
    <source>
        <dbReference type="Google" id="ProtNLM"/>
    </source>
</evidence>
<evidence type="ECO:0000256" key="1">
    <source>
        <dbReference type="ARBA" id="ARBA00004123"/>
    </source>
</evidence>
<feature type="compositionally biased region" description="Polar residues" evidence="6">
    <location>
        <begin position="171"/>
        <end position="185"/>
    </location>
</feature>
<dbReference type="GO" id="GO:0046983">
    <property type="term" value="F:protein dimerization activity"/>
    <property type="evidence" value="ECO:0007669"/>
    <property type="project" value="InterPro"/>
</dbReference>
<dbReference type="SMART" id="SM00432">
    <property type="entry name" value="MADS"/>
    <property type="match status" value="1"/>
</dbReference>
<dbReference type="PROSITE" id="PS51297">
    <property type="entry name" value="K_BOX"/>
    <property type="match status" value="1"/>
</dbReference>
<dbReference type="PANTHER" id="PTHR48019">
    <property type="entry name" value="SERUM RESPONSE FACTOR HOMOLOG"/>
    <property type="match status" value="1"/>
</dbReference>
<evidence type="ECO:0000259" key="7">
    <source>
        <dbReference type="PROSITE" id="PS50066"/>
    </source>
</evidence>
<evidence type="ECO:0000256" key="2">
    <source>
        <dbReference type="ARBA" id="ARBA00023015"/>
    </source>
</evidence>
<dbReference type="GO" id="GO:0045944">
    <property type="term" value="P:positive regulation of transcription by RNA polymerase II"/>
    <property type="evidence" value="ECO:0007669"/>
    <property type="project" value="InterPro"/>
</dbReference>
<keyword evidence="10" id="KW-1185">Reference proteome</keyword>
<dbReference type="PRINTS" id="PR00404">
    <property type="entry name" value="MADSDOMAIN"/>
</dbReference>